<proteinExistence type="predicted"/>
<dbReference type="SMART" id="SM00289">
    <property type="entry name" value="WR1"/>
    <property type="match status" value="10"/>
</dbReference>
<dbReference type="Pfam" id="PF14625">
    <property type="entry name" value="Lustrin_cystein"/>
    <property type="match status" value="10"/>
</dbReference>
<evidence type="ECO:0000313" key="2">
    <source>
        <dbReference type="EMBL" id="EJD75016.1"/>
    </source>
</evidence>
<dbReference type="KEGG" id="loa:LOAG_17766"/>
<accession>A0A1S0UHV7</accession>
<gene>
    <name evidence="2" type="ORF">LOAG_17766</name>
</gene>
<dbReference type="PANTHER" id="PTHR46339">
    <property type="entry name" value="PROTEIN CBG15282-RELATED"/>
    <property type="match status" value="1"/>
</dbReference>
<feature type="domain" description="EB" evidence="1">
    <location>
        <begin position="561"/>
        <end position="616"/>
    </location>
</feature>
<reference evidence="2" key="1">
    <citation type="submission" date="2012-04" db="EMBL/GenBank/DDBJ databases">
        <title>The Genome Sequence of Loa loa.</title>
        <authorList>
            <consortium name="The Broad Institute Genome Sequencing Platform"/>
            <consortium name="Broad Institute Genome Sequencing Center for Infectious Disease"/>
            <person name="Nutman T.B."/>
            <person name="Fink D.L."/>
            <person name="Russ C."/>
            <person name="Young S."/>
            <person name="Zeng Q."/>
            <person name="Gargeya S."/>
            <person name="Alvarado L."/>
            <person name="Berlin A."/>
            <person name="Chapman S.B."/>
            <person name="Chen Z."/>
            <person name="Freedman E."/>
            <person name="Gellesch M."/>
            <person name="Goldberg J."/>
            <person name="Griggs A."/>
            <person name="Gujja S."/>
            <person name="Heilman E.R."/>
            <person name="Heiman D."/>
            <person name="Howarth C."/>
            <person name="Mehta T."/>
            <person name="Neiman D."/>
            <person name="Pearson M."/>
            <person name="Roberts A."/>
            <person name="Saif S."/>
            <person name="Shea T."/>
            <person name="Shenoy N."/>
            <person name="Sisk P."/>
            <person name="Stolte C."/>
            <person name="Sykes S."/>
            <person name="White J."/>
            <person name="Yandava C."/>
            <person name="Haas B."/>
            <person name="Henn M.R."/>
            <person name="Nusbaum C."/>
            <person name="Birren B."/>
        </authorList>
    </citation>
    <scope>NUCLEOTIDE SEQUENCE [LARGE SCALE GENOMIC DNA]</scope>
</reference>
<sequence length="767" mass="83878">MSPNINDGDKLPQMCKLNVMGSCPVSSSCVPSTTNIPICCKTDAMCPAKRIPYIIPGSDSTVSCQPDRENCPLSSECMESSVKGFYMCCLRTNNKSMDVNSNLEINCPENLPTNGQQCQINGDDKCPNGYICLNRLPSSEGLCCKTKPVCLKGRTHFISGQKAQICGPELDACPKGTACLVSSVPAVNICCKFASLPAAASKFSRSNLITPLCSNGRTPFYDPGSRTPRQCLTSRRGQCPSKFICQVAKSGGLYYCCPVSPYECINGRKAYLAPGSSIPLTCNINFNSCPPGYSCHPSADGSATFCCLDVASEAECPNGASPYLYANRPLACPAGSNRCPTGYGCIKSTVNTVHLCCSVSFSPIPMCTDGIAYIEPVSSEPQACSPMLNNCPPGYQCHESSTLGHYLCCTSGHLNTRYTGYCPIGQIPYVRYANEEPRTCHMALQPCPTVAQYMCIYSVEKMNSYCCAPIDTTFIAQSEISSQQHKQRISIAEDGSGCPIGSQTLIDQWNQIQSCNPGICPQMYSCHYSVQYKRYQCCLSISESLSGAFIIAADNAENSECEQGSARIKGRCMKLLYLGQKGCTENDQCSMRVAEARCDRSYCVCPRNKLIHQSKCVTHCPEGFIDIAGRCRDLTTIVFMDSVDERINGTIGGFCKNTVIAEEQCDVDDSYCNEISVTCQCKPGYELKFDAIKQDDTGSCVKMAKSKFANQTLTTFDETNFMDFYHTEDDPFRNDTFPIFESTSLEDDSENLERYLIQIDDHNIPII</sequence>
<dbReference type="GeneID" id="9950193"/>
<name>A0A1S0UHV7_LOALO</name>
<dbReference type="PANTHER" id="PTHR46339:SF6">
    <property type="entry name" value="BPTI_KUNITZ INHIBITOR DOMAIN-CONTAINING PROTEIN"/>
    <property type="match status" value="1"/>
</dbReference>
<organism evidence="2">
    <name type="scientific">Loa loa</name>
    <name type="common">Eye worm</name>
    <name type="synonym">Filaria loa</name>
    <dbReference type="NCBI Taxonomy" id="7209"/>
    <lineage>
        <taxon>Eukaryota</taxon>
        <taxon>Metazoa</taxon>
        <taxon>Ecdysozoa</taxon>
        <taxon>Nematoda</taxon>
        <taxon>Chromadorea</taxon>
        <taxon>Rhabditida</taxon>
        <taxon>Spirurina</taxon>
        <taxon>Spiruromorpha</taxon>
        <taxon>Filarioidea</taxon>
        <taxon>Onchocercidae</taxon>
        <taxon>Loa</taxon>
    </lineage>
</organism>
<dbReference type="RefSeq" id="XP_020305906.1">
    <property type="nucleotide sequence ID" value="XM_020450426.1"/>
</dbReference>
<dbReference type="InterPro" id="IPR006149">
    <property type="entry name" value="EB_dom"/>
</dbReference>
<protein>
    <recommendedName>
        <fullName evidence="1">EB domain-containing protein</fullName>
    </recommendedName>
</protein>
<dbReference type="AlphaFoldDB" id="A0A1S0UHV7"/>
<dbReference type="Pfam" id="PF01683">
    <property type="entry name" value="EB"/>
    <property type="match status" value="1"/>
</dbReference>
<dbReference type="OMA" id="FICQVAK"/>
<dbReference type="EMBL" id="JH712190">
    <property type="protein sequence ID" value="EJD75016.1"/>
    <property type="molecule type" value="Genomic_DNA"/>
</dbReference>
<dbReference type="CTD" id="9950193"/>
<dbReference type="InterPro" id="IPR006150">
    <property type="entry name" value="Cys_repeat_1"/>
</dbReference>
<dbReference type="InterPro" id="IPR028150">
    <property type="entry name" value="Lustrin_cystein"/>
</dbReference>
<dbReference type="InterPro" id="IPR053014">
    <property type="entry name" value="Cuticle_assoc_divergent"/>
</dbReference>
<dbReference type="OrthoDB" id="5950222at2759"/>
<dbReference type="InParanoid" id="A0A1S0UHV7"/>
<dbReference type="FunCoup" id="A0A1S0UHV7">
    <property type="interactions" value="1"/>
</dbReference>
<evidence type="ECO:0000259" key="1">
    <source>
        <dbReference type="Pfam" id="PF01683"/>
    </source>
</evidence>